<sequence length="771" mass="84147">MAKTRSTGRTSAGLAAATTSTATPVAQPAQADNFVAHPSSTGPAANTRGSKKRRTPPTGDNDDEGLQAAARGRGRPRTRRESQDHPSPALHAPSHSALPTANHHAATPVTFTTAITAADATDASPFSDTVNGQPDDVEVELEQLEDVQPSIEDDMQIEGVVEQETEAILEGDIVAEQETEEILEDELATVVHWSGHEAGSGTASTSTDLQALTRAVLAKLESHQSTLVAVDLVEDGPDIEEESFQEEVPAEVDKPVKNAPIEDTTLARDDNVAEDASDEDASDGEAPAEDESVEDTPAEEDTPMGGNDPVENGSNQDDTPTNSWWPPEVLTKLITSLKDWPQGEIAYGCELLPGGLPPADFSLRINYVIKNPFTFCPSKMGNQDWKKLRDHGRAVMRETMGADSVSDWPSLDRHGGLTWTIPCSRDDFVFANPKFDSYVEGLAAMAGEYLGFDQGCSALIKVELRNLMFWEKGSLFRDFTIHSSNRGNAWIGTLLVLLNRDYKDGQIAATHGQKYLLLDPASASSRQYMIACHRDIHIDALPLTAGHRLGLVYEMFIPEKEKDLRLMEHLVCAVLWAQRDLNKCLNTWADMLADKQIRNSPVLYVLDGDYRHQDLSVDCLNADDRGRVVAMRTALGDPEITPKYGYELHVFLVSVTQTVRKFGDGADANTVTNYSILRAAELDGTLRPDIKSIGIEDDSVFQAEQFAGGGHVTQQVVLQHLGAGEPPPTETTVKTKTCLLLMWENLNDLESSRSERRPSWRSLSTASTLVS</sequence>
<dbReference type="AlphaFoldDB" id="A0AAE0I1N0"/>
<reference evidence="2" key="1">
    <citation type="journal article" date="2023" name="Mol. Phylogenet. Evol.">
        <title>Genome-scale phylogeny and comparative genomics of the fungal order Sordariales.</title>
        <authorList>
            <person name="Hensen N."/>
            <person name="Bonometti L."/>
            <person name="Westerberg I."/>
            <person name="Brannstrom I.O."/>
            <person name="Guillou S."/>
            <person name="Cros-Aarteil S."/>
            <person name="Calhoun S."/>
            <person name="Haridas S."/>
            <person name="Kuo A."/>
            <person name="Mondo S."/>
            <person name="Pangilinan J."/>
            <person name="Riley R."/>
            <person name="LaButti K."/>
            <person name="Andreopoulos B."/>
            <person name="Lipzen A."/>
            <person name="Chen C."/>
            <person name="Yan M."/>
            <person name="Daum C."/>
            <person name="Ng V."/>
            <person name="Clum A."/>
            <person name="Steindorff A."/>
            <person name="Ohm R.A."/>
            <person name="Martin F."/>
            <person name="Silar P."/>
            <person name="Natvig D.O."/>
            <person name="Lalanne C."/>
            <person name="Gautier V."/>
            <person name="Ament-Velasquez S.L."/>
            <person name="Kruys A."/>
            <person name="Hutchinson M.I."/>
            <person name="Powell A.J."/>
            <person name="Barry K."/>
            <person name="Miller A.N."/>
            <person name="Grigoriev I.V."/>
            <person name="Debuchy R."/>
            <person name="Gladieux P."/>
            <person name="Hiltunen Thoren M."/>
            <person name="Johannesson H."/>
        </authorList>
    </citation>
    <scope>NUCLEOTIDE SEQUENCE</scope>
    <source>
        <strain evidence="2">CBS 118394</strain>
    </source>
</reference>
<reference evidence="2" key="2">
    <citation type="submission" date="2023-06" db="EMBL/GenBank/DDBJ databases">
        <authorList>
            <consortium name="Lawrence Berkeley National Laboratory"/>
            <person name="Haridas S."/>
            <person name="Hensen N."/>
            <person name="Bonometti L."/>
            <person name="Westerberg I."/>
            <person name="Brannstrom I.O."/>
            <person name="Guillou S."/>
            <person name="Cros-Aarteil S."/>
            <person name="Calhoun S."/>
            <person name="Kuo A."/>
            <person name="Mondo S."/>
            <person name="Pangilinan J."/>
            <person name="Riley R."/>
            <person name="Labutti K."/>
            <person name="Andreopoulos B."/>
            <person name="Lipzen A."/>
            <person name="Chen C."/>
            <person name="Yanf M."/>
            <person name="Daum C."/>
            <person name="Ng V."/>
            <person name="Clum A."/>
            <person name="Steindorff A."/>
            <person name="Ohm R."/>
            <person name="Martin F."/>
            <person name="Silar P."/>
            <person name="Natvig D."/>
            <person name="Lalanne C."/>
            <person name="Gautier V."/>
            <person name="Ament-Velasquez S.L."/>
            <person name="Kruys A."/>
            <person name="Hutchinson M.I."/>
            <person name="Powell A.J."/>
            <person name="Barry K."/>
            <person name="Miller A.N."/>
            <person name="Grigoriev I.V."/>
            <person name="Debuchy R."/>
            <person name="Gladieux P."/>
            <person name="Thoren M.H."/>
            <person name="Johannesson H."/>
        </authorList>
    </citation>
    <scope>NUCLEOTIDE SEQUENCE</scope>
    <source>
        <strain evidence="2">CBS 118394</strain>
    </source>
</reference>
<feature type="region of interest" description="Disordered" evidence="1">
    <location>
        <begin position="241"/>
        <end position="326"/>
    </location>
</feature>
<feature type="compositionally biased region" description="Low complexity" evidence="1">
    <location>
        <begin position="7"/>
        <end position="31"/>
    </location>
</feature>
<dbReference type="EMBL" id="JAUEDM010000005">
    <property type="protein sequence ID" value="KAK3316958.1"/>
    <property type="molecule type" value="Genomic_DNA"/>
</dbReference>
<evidence type="ECO:0000313" key="2">
    <source>
        <dbReference type="EMBL" id="KAK3316958.1"/>
    </source>
</evidence>
<protein>
    <submittedName>
        <fullName evidence="2">Uncharacterized protein</fullName>
    </submittedName>
</protein>
<feature type="compositionally biased region" description="Acidic residues" evidence="1">
    <location>
        <begin position="272"/>
        <end position="302"/>
    </location>
</feature>
<feature type="compositionally biased region" description="Polar residues" evidence="1">
    <location>
        <begin position="38"/>
        <end position="48"/>
    </location>
</feature>
<feature type="region of interest" description="Disordered" evidence="1">
    <location>
        <begin position="1"/>
        <end position="100"/>
    </location>
</feature>
<gene>
    <name evidence="2" type="ORF">B0H66DRAFT_593044</name>
</gene>
<dbReference type="Proteomes" id="UP001283341">
    <property type="component" value="Unassembled WGS sequence"/>
</dbReference>
<organism evidence="2 3">
    <name type="scientific">Apodospora peruviana</name>
    <dbReference type="NCBI Taxonomy" id="516989"/>
    <lineage>
        <taxon>Eukaryota</taxon>
        <taxon>Fungi</taxon>
        <taxon>Dikarya</taxon>
        <taxon>Ascomycota</taxon>
        <taxon>Pezizomycotina</taxon>
        <taxon>Sordariomycetes</taxon>
        <taxon>Sordariomycetidae</taxon>
        <taxon>Sordariales</taxon>
        <taxon>Lasiosphaeriaceae</taxon>
        <taxon>Apodospora</taxon>
    </lineage>
</organism>
<comment type="caution">
    <text evidence="2">The sequence shown here is derived from an EMBL/GenBank/DDBJ whole genome shotgun (WGS) entry which is preliminary data.</text>
</comment>
<evidence type="ECO:0000313" key="3">
    <source>
        <dbReference type="Proteomes" id="UP001283341"/>
    </source>
</evidence>
<keyword evidence="3" id="KW-1185">Reference proteome</keyword>
<accession>A0AAE0I1N0</accession>
<proteinExistence type="predicted"/>
<name>A0AAE0I1N0_9PEZI</name>
<feature type="compositionally biased region" description="Acidic residues" evidence="1">
    <location>
        <begin position="241"/>
        <end position="250"/>
    </location>
</feature>
<feature type="compositionally biased region" description="Polar residues" evidence="1">
    <location>
        <begin position="312"/>
        <end position="324"/>
    </location>
</feature>
<evidence type="ECO:0000256" key="1">
    <source>
        <dbReference type="SAM" id="MobiDB-lite"/>
    </source>
</evidence>